<dbReference type="EMBL" id="BSXV01000078">
    <property type="protein sequence ID" value="GME87344.1"/>
    <property type="molecule type" value="Genomic_DNA"/>
</dbReference>
<proteinExistence type="predicted"/>
<accession>A0ACB5TFH4</accession>
<reference evidence="1" key="1">
    <citation type="submission" date="2023-04" db="EMBL/GenBank/DDBJ databases">
        <title>Candida boidinii NBRC 1967.</title>
        <authorList>
            <person name="Ichikawa N."/>
            <person name="Sato H."/>
            <person name="Tonouchi N."/>
        </authorList>
    </citation>
    <scope>NUCLEOTIDE SEQUENCE</scope>
    <source>
        <strain evidence="1">NBRC 1967</strain>
    </source>
</reference>
<gene>
    <name evidence="1" type="ORF">Cboi01_000032300</name>
</gene>
<comment type="caution">
    <text evidence="1">The sequence shown here is derived from an EMBL/GenBank/DDBJ whole genome shotgun (WGS) entry which is preliminary data.</text>
</comment>
<name>A0ACB5TFH4_CANBO</name>
<evidence type="ECO:0000313" key="2">
    <source>
        <dbReference type="Proteomes" id="UP001165101"/>
    </source>
</evidence>
<protein>
    <submittedName>
        <fullName evidence="1">Unnamed protein product</fullName>
    </submittedName>
</protein>
<keyword evidence="2" id="KW-1185">Reference proteome</keyword>
<organism evidence="1 2">
    <name type="scientific">Candida boidinii</name>
    <name type="common">Yeast</name>
    <dbReference type="NCBI Taxonomy" id="5477"/>
    <lineage>
        <taxon>Eukaryota</taxon>
        <taxon>Fungi</taxon>
        <taxon>Dikarya</taxon>
        <taxon>Ascomycota</taxon>
        <taxon>Saccharomycotina</taxon>
        <taxon>Pichiomycetes</taxon>
        <taxon>Pichiales</taxon>
        <taxon>Pichiaceae</taxon>
        <taxon>Ogataea</taxon>
        <taxon>Ogataea/Candida clade</taxon>
    </lineage>
</organism>
<evidence type="ECO:0000313" key="1">
    <source>
        <dbReference type="EMBL" id="GME87344.1"/>
    </source>
</evidence>
<dbReference type="Proteomes" id="UP001165101">
    <property type="component" value="Unassembled WGS sequence"/>
</dbReference>
<sequence length="395" mass="45048">MLAEAVSQPTHSPSSTTTTSTTIDNSTQNNIFKSLIPIKKLSHNFSIVKMSSVDNSINEIFKQYSKIYSDIEITEPVLKYDDFVSICTNGNDSNIKNSKLSFLPLDSYGLLFLIADTNKKGFLTINDFNRFSKELLEVQDTSSEYKLLFKLFKSFEKDIDSNSNSNSPDSKTMEINKFITILSNINGDKNTDFQSVLNYIKSNNLKQIDFVSFQKLITDLTINKFNDKFDELKKIDLNTNENRISVDTLKLIISNVYNLRLPENVLNQIGLLSKTYFPDSKTNGLNHHESVQILKLLQNLPRLNYLIYQQISTSRIDPIEKPITQDDFLEFLNSKDSGKNLNNEDVSIFFHWNALLLQKQQSFSSIKKGDLLAILTDDMITTSESADRGFNILPN</sequence>